<dbReference type="EMBL" id="LN902843">
    <property type="protein sequence ID" value="CDI96972.1"/>
    <property type="molecule type" value="Genomic_DNA"/>
</dbReference>
<gene>
    <name evidence="1" type="ORF">EmuJ_000070800</name>
</gene>
<evidence type="ECO:0000313" key="2">
    <source>
        <dbReference type="Proteomes" id="UP000017246"/>
    </source>
</evidence>
<accession>A0A087VXT8</accession>
<organism evidence="1 2">
    <name type="scientific">Echinococcus multilocularis</name>
    <name type="common">Fox tapeworm</name>
    <dbReference type="NCBI Taxonomy" id="6211"/>
    <lineage>
        <taxon>Eukaryota</taxon>
        <taxon>Metazoa</taxon>
        <taxon>Spiralia</taxon>
        <taxon>Lophotrochozoa</taxon>
        <taxon>Platyhelminthes</taxon>
        <taxon>Cestoda</taxon>
        <taxon>Eucestoda</taxon>
        <taxon>Cyclophyllidea</taxon>
        <taxon>Taeniidae</taxon>
        <taxon>Echinococcus</taxon>
    </lineage>
</organism>
<protein>
    <submittedName>
        <fullName evidence="1">Uncharacterized protein</fullName>
    </submittedName>
</protein>
<proteinExistence type="predicted"/>
<keyword evidence="2" id="KW-1185">Reference proteome</keyword>
<reference evidence="1" key="1">
    <citation type="journal article" date="2013" name="Nature">
        <title>The genomes of four tapeworm species reveal adaptations to parasitism.</title>
        <authorList>
            <person name="Tsai I.J."/>
            <person name="Zarowiecki M."/>
            <person name="Holroyd N."/>
            <person name="Garciarrubio A."/>
            <person name="Sanchez-Flores A."/>
            <person name="Brooks K.L."/>
            <person name="Tracey A."/>
            <person name="Bobes R.J."/>
            <person name="Fragoso G."/>
            <person name="Sciutto E."/>
            <person name="Aslett M."/>
            <person name="Beasley H."/>
            <person name="Bennett H.M."/>
            <person name="Cai J."/>
            <person name="Camicia F."/>
            <person name="Clark R."/>
            <person name="Cucher M."/>
            <person name="De Silva N."/>
            <person name="Day T.A."/>
            <person name="Deplazes P."/>
            <person name="Estrada K."/>
            <person name="Fernandez C."/>
            <person name="Holland P.W."/>
            <person name="Hou J."/>
            <person name="Hu S."/>
            <person name="Huckvale T."/>
            <person name="Hung S.S."/>
            <person name="Kamenetzky L."/>
            <person name="Keane J.A."/>
            <person name="Kiss F."/>
            <person name="Koziol U."/>
            <person name="Lambert O."/>
            <person name="Liu K."/>
            <person name="Luo X."/>
            <person name="Luo Y."/>
            <person name="Macchiaroli N."/>
            <person name="Nichol S."/>
            <person name="Paps J."/>
            <person name="Parkinson J."/>
            <person name="Pouchkina-Stantcheva N."/>
            <person name="Riddiford N."/>
            <person name="Rosenzvit M."/>
            <person name="Salinas G."/>
            <person name="Wasmuth J.D."/>
            <person name="Zamanian M."/>
            <person name="Zheng Y."/>
            <person name="Cai X."/>
            <person name="Soberon X."/>
            <person name="Olson P.D."/>
            <person name="Laclette J.P."/>
            <person name="Brehm K."/>
            <person name="Berriman M."/>
            <person name="Garciarrubio A."/>
            <person name="Bobes R.J."/>
            <person name="Fragoso G."/>
            <person name="Sanchez-Flores A."/>
            <person name="Estrada K."/>
            <person name="Cevallos M.A."/>
            <person name="Morett E."/>
            <person name="Gonzalez V."/>
            <person name="Portillo T."/>
            <person name="Ochoa-Leyva A."/>
            <person name="Jose M.V."/>
            <person name="Sciutto E."/>
            <person name="Landa A."/>
            <person name="Jimenez L."/>
            <person name="Valdes V."/>
            <person name="Carrero J.C."/>
            <person name="Larralde C."/>
            <person name="Morales-Montor J."/>
            <person name="Limon-Lason J."/>
            <person name="Soberon X."/>
            <person name="Laclette J.P."/>
        </authorList>
    </citation>
    <scope>NUCLEOTIDE SEQUENCE [LARGE SCALE GENOMIC DNA]</scope>
</reference>
<dbReference type="AlphaFoldDB" id="A0A087VXT8"/>
<evidence type="ECO:0000313" key="1">
    <source>
        <dbReference type="EMBL" id="CDI96972.1"/>
    </source>
</evidence>
<dbReference type="Proteomes" id="UP000017246">
    <property type="component" value="Unassembled WGS sequence"/>
</dbReference>
<sequence>MNSVDVTETIDLERRRSWDGSVVFTDCLLAIDRLPTTAHCREAEWRSSTPPAHIPYCCTCINPTSLNRE</sequence>
<name>A0A087VXT8_ECHMU</name>
<reference evidence="1" key="2">
    <citation type="submission" date="2015-11" db="EMBL/GenBank/DDBJ databases">
        <authorList>
            <person name="Zhang Y."/>
            <person name="Guo Z."/>
        </authorList>
    </citation>
    <scope>NUCLEOTIDE SEQUENCE</scope>
</reference>